<evidence type="ECO:0000313" key="4">
    <source>
        <dbReference type="Proteomes" id="UP000254925"/>
    </source>
</evidence>
<dbReference type="AlphaFoldDB" id="A0A370HQZ5"/>
<sequence>MATAYFAPTANTAPAAAERPASSLPGLTKRFMSAVMEARMKSAEAQLRRHESLVNDLCRRQSHAPEFLAQDEQLPFKI</sequence>
<evidence type="ECO:0000256" key="1">
    <source>
        <dbReference type="SAM" id="Coils"/>
    </source>
</evidence>
<feature type="region of interest" description="Disordered" evidence="2">
    <location>
        <begin position="1"/>
        <end position="21"/>
    </location>
</feature>
<dbReference type="EMBL" id="QQBB01000002">
    <property type="protein sequence ID" value="RDI60700.1"/>
    <property type="molecule type" value="Genomic_DNA"/>
</dbReference>
<name>A0A370HQZ5_9HYPH</name>
<keyword evidence="1" id="KW-0175">Coiled coil</keyword>
<keyword evidence="4" id="KW-1185">Reference proteome</keyword>
<dbReference type="Proteomes" id="UP000254925">
    <property type="component" value="Unassembled WGS sequence"/>
</dbReference>
<accession>A0A370HQZ5</accession>
<evidence type="ECO:0000256" key="2">
    <source>
        <dbReference type="SAM" id="MobiDB-lite"/>
    </source>
</evidence>
<reference evidence="3 4" key="1">
    <citation type="submission" date="2018-07" db="EMBL/GenBank/DDBJ databases">
        <title>Genomic Encyclopedia of Type Strains, Phase IV (KMG-IV): sequencing the most valuable type-strain genomes for metagenomic binning, comparative biology and taxonomic classification.</title>
        <authorList>
            <person name="Goeker M."/>
        </authorList>
    </citation>
    <scope>NUCLEOTIDE SEQUENCE [LARGE SCALE GENOMIC DNA]</scope>
    <source>
        <strain evidence="3 4">DSM 14364</strain>
    </source>
</reference>
<protein>
    <submittedName>
        <fullName evidence="3">Uncharacterized protein</fullName>
    </submittedName>
</protein>
<evidence type="ECO:0000313" key="3">
    <source>
        <dbReference type="EMBL" id="RDI60700.1"/>
    </source>
</evidence>
<feature type="coiled-coil region" evidence="1">
    <location>
        <begin position="33"/>
        <end position="60"/>
    </location>
</feature>
<gene>
    <name evidence="3" type="ORF">DES45_10287</name>
</gene>
<organism evidence="3 4">
    <name type="scientific">Microvirga subterranea</name>
    <dbReference type="NCBI Taxonomy" id="186651"/>
    <lineage>
        <taxon>Bacteria</taxon>
        <taxon>Pseudomonadati</taxon>
        <taxon>Pseudomonadota</taxon>
        <taxon>Alphaproteobacteria</taxon>
        <taxon>Hyphomicrobiales</taxon>
        <taxon>Methylobacteriaceae</taxon>
        <taxon>Microvirga</taxon>
    </lineage>
</organism>
<dbReference type="OrthoDB" id="8020403at2"/>
<comment type="caution">
    <text evidence="3">The sequence shown here is derived from an EMBL/GenBank/DDBJ whole genome shotgun (WGS) entry which is preliminary data.</text>
</comment>
<dbReference type="RefSeq" id="WP_114768929.1">
    <property type="nucleotide sequence ID" value="NZ_QQBB01000002.1"/>
</dbReference>
<proteinExistence type="predicted"/>